<dbReference type="AlphaFoldDB" id="A0A967AS74"/>
<feature type="transmembrane region" description="Helical" evidence="1">
    <location>
        <begin position="39"/>
        <end position="62"/>
    </location>
</feature>
<dbReference type="Pfam" id="PF13858">
    <property type="entry name" value="DUF4199"/>
    <property type="match status" value="1"/>
</dbReference>
<feature type="transmembrane region" description="Helical" evidence="1">
    <location>
        <begin position="12"/>
        <end position="33"/>
    </location>
</feature>
<feature type="transmembrane region" description="Helical" evidence="1">
    <location>
        <begin position="144"/>
        <end position="168"/>
    </location>
</feature>
<keyword evidence="1" id="KW-0472">Membrane</keyword>
<name>A0A967AS74_9FLAO</name>
<keyword evidence="1" id="KW-1133">Transmembrane helix</keyword>
<evidence type="ECO:0000256" key="1">
    <source>
        <dbReference type="SAM" id="Phobius"/>
    </source>
</evidence>
<evidence type="ECO:0000313" key="2">
    <source>
        <dbReference type="EMBL" id="NHF59406.1"/>
    </source>
</evidence>
<reference evidence="2" key="1">
    <citation type="submission" date="2019-07" db="EMBL/GenBank/DDBJ databases">
        <authorList>
            <person name="De-Chao Zhang Q."/>
        </authorList>
    </citation>
    <scope>NUCLEOTIDE SEQUENCE</scope>
    <source>
        <strain evidence="2">TP-CH-4</strain>
    </source>
</reference>
<sequence>MEEIQPKTGKFALNFGVILGALSIVFALMLYSMDMQYEQGWGIFLVNVFIMAAVIVIGIIQFKKANEGFLTLTEGIKVGIGIALVAAIIGVVYQQIFMNLIEPDFLENILQVRKAEMIAQNPNMTQEQIANAEEMMKKFSGPGISAAIALIGGLFIGLVISLISSLILKKQRPTY</sequence>
<keyword evidence="3" id="KW-1185">Reference proteome</keyword>
<reference evidence="2" key="2">
    <citation type="submission" date="2020-03" db="EMBL/GenBank/DDBJ databases">
        <title>Flavobacteriaceae bacterium strain TP-CH-4, a member of the family Flavobacteriaceae isolated from a deep-sea seamount.</title>
        <authorList>
            <person name="Zhang D.-C."/>
        </authorList>
    </citation>
    <scope>NUCLEOTIDE SEQUENCE</scope>
    <source>
        <strain evidence="2">TP-CH-4</strain>
    </source>
</reference>
<protein>
    <submittedName>
        <fullName evidence="2">DUF4199 domain-containing protein</fullName>
    </submittedName>
</protein>
<dbReference type="EMBL" id="VIKU02000002">
    <property type="protein sequence ID" value="NHF59406.1"/>
    <property type="molecule type" value="Genomic_DNA"/>
</dbReference>
<proteinExistence type="predicted"/>
<accession>A0A967AS74</accession>
<keyword evidence="1" id="KW-0812">Transmembrane</keyword>
<dbReference type="InterPro" id="IPR025250">
    <property type="entry name" value="DUF4199"/>
</dbReference>
<evidence type="ECO:0000313" key="3">
    <source>
        <dbReference type="Proteomes" id="UP000707206"/>
    </source>
</evidence>
<dbReference type="Proteomes" id="UP000707206">
    <property type="component" value="Unassembled WGS sequence"/>
</dbReference>
<comment type="caution">
    <text evidence="2">The sequence shown here is derived from an EMBL/GenBank/DDBJ whole genome shotgun (WGS) entry which is preliminary data.</text>
</comment>
<organism evidence="2 3">
    <name type="scientific">Pelagihabitans pacificus</name>
    <dbReference type="NCBI Taxonomy" id="2696054"/>
    <lineage>
        <taxon>Bacteria</taxon>
        <taxon>Pseudomonadati</taxon>
        <taxon>Bacteroidota</taxon>
        <taxon>Flavobacteriia</taxon>
        <taxon>Flavobacteriales</taxon>
        <taxon>Flavobacteriaceae</taxon>
        <taxon>Pelagihabitans</taxon>
    </lineage>
</organism>
<feature type="transmembrane region" description="Helical" evidence="1">
    <location>
        <begin position="74"/>
        <end position="96"/>
    </location>
</feature>
<dbReference type="RefSeq" id="WP_152573916.1">
    <property type="nucleotide sequence ID" value="NZ_VIKU02000002.1"/>
</dbReference>
<gene>
    <name evidence="2" type="ORF">FK220_008650</name>
</gene>